<organism evidence="2 3">
    <name type="scientific">Sphingomonas piscis</name>
    <dbReference type="NCBI Taxonomy" id="2714943"/>
    <lineage>
        <taxon>Bacteria</taxon>
        <taxon>Pseudomonadati</taxon>
        <taxon>Pseudomonadota</taxon>
        <taxon>Alphaproteobacteria</taxon>
        <taxon>Sphingomonadales</taxon>
        <taxon>Sphingomonadaceae</taxon>
        <taxon>Sphingomonas</taxon>
    </lineage>
</organism>
<dbReference type="KEGG" id="spii:G7077_02295"/>
<feature type="signal peptide" evidence="1">
    <location>
        <begin position="1"/>
        <end position="20"/>
    </location>
</feature>
<keyword evidence="1" id="KW-0732">Signal</keyword>
<dbReference type="RefSeq" id="WP_166410313.1">
    <property type="nucleotide sequence ID" value="NZ_CP049869.1"/>
</dbReference>
<name>A0A6G7YMF0_9SPHN</name>
<dbReference type="EMBL" id="CP049869">
    <property type="protein sequence ID" value="QIK77918.1"/>
    <property type="molecule type" value="Genomic_DNA"/>
</dbReference>
<accession>A0A6G7YMF0</accession>
<evidence type="ECO:0000313" key="2">
    <source>
        <dbReference type="EMBL" id="QIK77918.1"/>
    </source>
</evidence>
<keyword evidence="3" id="KW-1185">Reference proteome</keyword>
<dbReference type="AlphaFoldDB" id="A0A6G7YMF0"/>
<evidence type="ECO:0008006" key="4">
    <source>
        <dbReference type="Google" id="ProtNLM"/>
    </source>
</evidence>
<reference evidence="2 3" key="1">
    <citation type="submission" date="2020-03" db="EMBL/GenBank/DDBJ databases">
        <title>Sphingomonas sp. nov., isolated from fish.</title>
        <authorList>
            <person name="Hyun D.-W."/>
            <person name="Bae J.-W."/>
        </authorList>
    </citation>
    <scope>NUCLEOTIDE SEQUENCE [LARGE SCALE GENOMIC DNA]</scope>
    <source>
        <strain evidence="2 3">HDW15B</strain>
    </source>
</reference>
<dbReference type="Proteomes" id="UP000503222">
    <property type="component" value="Chromosome"/>
</dbReference>
<sequence>MRLLVSTIIVLTLAGCVSPAAERQAAIDIGADAAADLDKQGAEAPATTSPAPNK</sequence>
<dbReference type="PROSITE" id="PS51257">
    <property type="entry name" value="PROKAR_LIPOPROTEIN"/>
    <property type="match status" value="1"/>
</dbReference>
<evidence type="ECO:0000313" key="3">
    <source>
        <dbReference type="Proteomes" id="UP000503222"/>
    </source>
</evidence>
<protein>
    <recommendedName>
        <fullName evidence="4">Argininosuccinate lyase</fullName>
    </recommendedName>
</protein>
<evidence type="ECO:0000256" key="1">
    <source>
        <dbReference type="SAM" id="SignalP"/>
    </source>
</evidence>
<feature type="chain" id="PRO_5026042809" description="Argininosuccinate lyase" evidence="1">
    <location>
        <begin position="21"/>
        <end position="54"/>
    </location>
</feature>
<proteinExistence type="predicted"/>
<gene>
    <name evidence="2" type="ORF">G7077_02295</name>
</gene>